<dbReference type="RefSeq" id="WP_045850192.1">
    <property type="nucleotide sequence ID" value="NZ_FTLX01000009.1"/>
</dbReference>
<dbReference type="InterPro" id="IPR046047">
    <property type="entry name" value="DUF6005"/>
</dbReference>
<reference evidence="2 3" key="1">
    <citation type="submission" date="2017-01" db="EMBL/GenBank/DDBJ databases">
        <authorList>
            <person name="Mah S.A."/>
            <person name="Swanson W.J."/>
            <person name="Moy G.W."/>
            <person name="Vacquier V.D."/>
        </authorList>
    </citation>
    <scope>NUCLEOTIDE SEQUENCE [LARGE SCALE GENOMIC DNA]</scope>
    <source>
        <strain evidence="2 3">NIO-1016</strain>
    </source>
</reference>
<reference evidence="4" key="2">
    <citation type="submission" date="2017-03" db="EMBL/GenBank/DDBJ databases">
        <title>Bacillus sp. V-88(T) DSM27956, whole genome shotgun sequencing project.</title>
        <authorList>
            <person name="Dastager S.G."/>
            <person name="Neurgaonkar P.S."/>
            <person name="Dharne M.S."/>
        </authorList>
    </citation>
    <scope>NUCLEOTIDE SEQUENCE [LARGE SCALE GENOMIC DNA]</scope>
    <source>
        <strain evidence="4">DSM 25145</strain>
    </source>
</reference>
<evidence type="ECO:0000313" key="2">
    <source>
        <dbReference type="EMBL" id="SIR49539.1"/>
    </source>
</evidence>
<dbReference type="EMBL" id="FTLX01000009">
    <property type="protein sequence ID" value="SIR49539.1"/>
    <property type="molecule type" value="Genomic_DNA"/>
</dbReference>
<keyword evidence="4" id="KW-1185">Reference proteome</keyword>
<evidence type="ECO:0000313" key="4">
    <source>
        <dbReference type="Proteomes" id="UP000215545"/>
    </source>
</evidence>
<organism evidence="2 3">
    <name type="scientific">Domibacillus enclensis</name>
    <dbReference type="NCBI Taxonomy" id="1017273"/>
    <lineage>
        <taxon>Bacteria</taxon>
        <taxon>Bacillati</taxon>
        <taxon>Bacillota</taxon>
        <taxon>Bacilli</taxon>
        <taxon>Bacillales</taxon>
        <taxon>Bacillaceae</taxon>
        <taxon>Domibacillus</taxon>
    </lineage>
</organism>
<proteinExistence type="predicted"/>
<sequence>MIKVHCFVSCVCELLKKTPGVDHRPYYFGVWDSDFTVTDQYELAYHSDQMDHDFFVEWYEQLYGISIVSWYDKTKKKEENMETMIRLITGKSSSRHVMVMLDLSMLPERENKFHQKPFPHYVMLEQTEREEEWLMLDPDFRWEGVFPKSDILAAIGEPSVEGGYYFDAESIRPPAAEAVHAYFHTCLKKEVNPFTAAIRLIVRHHCDGGTYEKLAPALKQIPVLAIRKYAYEHAFAFLLEPIEENEELFEQWCGEIEQLVQGYTAIQYRVMKLSMTGSVGHVHTVLGLLDRQDQREYKVKQMLLELFQKWEARQTVQAGGMG</sequence>
<accession>A0A1N7BDV1</accession>
<dbReference type="OrthoDB" id="177586at2"/>
<name>A0A1N7BDV1_9BACI</name>
<evidence type="ECO:0000313" key="1">
    <source>
        <dbReference type="EMBL" id="OXS74693.1"/>
    </source>
</evidence>
<dbReference type="Proteomes" id="UP000186385">
    <property type="component" value="Unassembled WGS sequence"/>
</dbReference>
<dbReference type="AlphaFoldDB" id="A0A1N7BDV1"/>
<dbReference type="STRING" id="1017273.SAMN05443094_10955"/>
<dbReference type="EMBL" id="MWSK01000009">
    <property type="protein sequence ID" value="OXS74693.1"/>
    <property type="molecule type" value="Genomic_DNA"/>
</dbReference>
<gene>
    <name evidence="1" type="ORF">B1B05_16135</name>
    <name evidence="2" type="ORF">SAMN05443094_10955</name>
</gene>
<dbReference type="Proteomes" id="UP000215545">
    <property type="component" value="Unassembled WGS sequence"/>
</dbReference>
<dbReference type="Pfam" id="PF19468">
    <property type="entry name" value="DUF6005"/>
    <property type="match status" value="1"/>
</dbReference>
<reference evidence="1" key="3">
    <citation type="submission" date="2017-03" db="EMBL/GenBank/DDBJ databases">
        <authorList>
            <person name="Dastager S.G."/>
            <person name="Neurgaonkar P.S."/>
            <person name="Dharne M.S."/>
        </authorList>
    </citation>
    <scope>NUCLEOTIDE SEQUENCE</scope>
    <source>
        <strain evidence="1">DSM 25145</strain>
    </source>
</reference>
<evidence type="ECO:0000313" key="3">
    <source>
        <dbReference type="Proteomes" id="UP000186385"/>
    </source>
</evidence>
<protein>
    <submittedName>
        <fullName evidence="1">Petrobactin biosynthesis protein AsbE</fullName>
    </submittedName>
</protein>